<evidence type="ECO:0000313" key="2">
    <source>
        <dbReference type="EMBL" id="VEU75382.1"/>
    </source>
</evidence>
<evidence type="ECO:0000256" key="1">
    <source>
        <dbReference type="SAM" id="Phobius"/>
    </source>
</evidence>
<keyword evidence="1" id="KW-1133">Transmembrane helix</keyword>
<dbReference type="Proteomes" id="UP000290243">
    <property type="component" value="Chromosome"/>
</dbReference>
<sequence length="110" mass="12190">METLKKLMMFDIDESGRVIETIKTKGKDLMQLVGTWGSIICGILLFIAFLGALINTIYQGIKLQNVKDEEEIKKARTKIRWGWIGCGIAIVIFALFGIAMGIAAAIIGWN</sequence>
<gene>
    <name evidence="2" type="ORF">NCTC10168_00300</name>
</gene>
<proteinExistence type="predicted"/>
<dbReference type="EMBL" id="LR215037">
    <property type="protein sequence ID" value="VEU75382.1"/>
    <property type="molecule type" value="Genomic_DNA"/>
</dbReference>
<keyword evidence="1" id="KW-0812">Transmembrane</keyword>
<dbReference type="NCBIfam" id="NF045849">
    <property type="entry name" value="ICE_MMCAP2_0565"/>
    <property type="match status" value="1"/>
</dbReference>
<feature type="transmembrane region" description="Helical" evidence="1">
    <location>
        <begin position="79"/>
        <end position="109"/>
    </location>
</feature>
<dbReference type="AlphaFoldDB" id="A0A449B464"/>
<keyword evidence="3" id="KW-1185">Reference proteome</keyword>
<organism evidence="2 3">
    <name type="scientific">Mycoplasmopsis maculosa</name>
    <dbReference type="NCBI Taxonomy" id="114885"/>
    <lineage>
        <taxon>Bacteria</taxon>
        <taxon>Bacillati</taxon>
        <taxon>Mycoplasmatota</taxon>
        <taxon>Mycoplasmoidales</taxon>
        <taxon>Metamycoplasmataceae</taxon>
        <taxon>Mycoplasmopsis</taxon>
    </lineage>
</organism>
<dbReference type="RefSeq" id="WP_027122593.1">
    <property type="nucleotide sequence ID" value="NZ_LR215037.1"/>
</dbReference>
<protein>
    <submittedName>
        <fullName evidence="2">Uncharacterized protein</fullName>
    </submittedName>
</protein>
<keyword evidence="1" id="KW-0472">Membrane</keyword>
<name>A0A449B464_9BACT</name>
<dbReference type="OrthoDB" id="399077at2"/>
<accession>A0A449B464</accession>
<reference evidence="2 3" key="1">
    <citation type="submission" date="2019-01" db="EMBL/GenBank/DDBJ databases">
        <authorList>
            <consortium name="Pathogen Informatics"/>
        </authorList>
    </citation>
    <scope>NUCLEOTIDE SEQUENCE [LARGE SCALE GENOMIC DNA]</scope>
    <source>
        <strain evidence="2 3">NCTC10168</strain>
    </source>
</reference>
<evidence type="ECO:0000313" key="3">
    <source>
        <dbReference type="Proteomes" id="UP000290243"/>
    </source>
</evidence>
<feature type="transmembrane region" description="Helical" evidence="1">
    <location>
        <begin position="36"/>
        <end position="58"/>
    </location>
</feature>
<dbReference type="KEGG" id="mmau:NCTC10168_00300"/>